<dbReference type="KEGG" id="rcu:8267881"/>
<evidence type="ECO:0000313" key="1">
    <source>
        <dbReference type="EMBL" id="EEF52831.1"/>
    </source>
</evidence>
<dbReference type="InterPro" id="IPR004320">
    <property type="entry name" value="BPS1_pln"/>
</dbReference>
<evidence type="ECO:0000313" key="2">
    <source>
        <dbReference type="Proteomes" id="UP000008311"/>
    </source>
</evidence>
<dbReference type="eggNOG" id="ENOG502QUY1">
    <property type="taxonomic scope" value="Eukaryota"/>
</dbReference>
<organism evidence="1 2">
    <name type="scientific">Ricinus communis</name>
    <name type="common">Castor bean</name>
    <dbReference type="NCBI Taxonomy" id="3988"/>
    <lineage>
        <taxon>Eukaryota</taxon>
        <taxon>Viridiplantae</taxon>
        <taxon>Streptophyta</taxon>
        <taxon>Embryophyta</taxon>
        <taxon>Tracheophyta</taxon>
        <taxon>Spermatophyta</taxon>
        <taxon>Magnoliopsida</taxon>
        <taxon>eudicotyledons</taxon>
        <taxon>Gunneridae</taxon>
        <taxon>Pentapetalae</taxon>
        <taxon>rosids</taxon>
        <taxon>fabids</taxon>
        <taxon>Malpighiales</taxon>
        <taxon>Euphorbiaceae</taxon>
        <taxon>Acalyphoideae</taxon>
        <taxon>Acalypheae</taxon>
        <taxon>Ricinus</taxon>
    </lineage>
</organism>
<gene>
    <name evidence="1" type="ORF">RCOM_1600490</name>
</gene>
<dbReference type="GO" id="GO:0048364">
    <property type="term" value="P:root development"/>
    <property type="evidence" value="ECO:0007669"/>
    <property type="project" value="InterPro"/>
</dbReference>
<name>B9R8K1_RICCO</name>
<dbReference type="Proteomes" id="UP000008311">
    <property type="component" value="Unassembled WGS sequence"/>
</dbReference>
<dbReference type="EMBL" id="EQ973772">
    <property type="protein sequence ID" value="EEF52831.1"/>
    <property type="molecule type" value="Genomic_DNA"/>
</dbReference>
<dbReference type="Pfam" id="PF03087">
    <property type="entry name" value="BPS1"/>
    <property type="match status" value="1"/>
</dbReference>
<dbReference type="STRING" id="3988.B9R8K1"/>
<protein>
    <submittedName>
        <fullName evidence="1">Uncharacterized protein</fullName>
    </submittedName>
</protein>
<sequence length="291" mass="32597">MDSSKASCHARSTSLPSESHPLVACVQDKLRKFRSSEATSLTKLDGLKGLYESVDDLLQIPLAQRAFSHEQNVKSVQDILDGSVRLLDICSTTKEVLSQVKCCLQDLESSLRRNNGCQSRLENEIKKYMVSREKVHKIVEKCLGNLKKLQKCNLAVRDKGPDLEAIVSILREVEGISLATFESFLSSICPPKARAKTACRWSLITKLIQSKHVPYDEDSEKDGNQVEKVDASLIALSKQKFSENIHFIQVQRLQKGLETLNSSIKEVEDGLDSVFRCLIKTRVSILNNLSH</sequence>
<reference evidence="2" key="1">
    <citation type="journal article" date="2010" name="Nat. Biotechnol.">
        <title>Draft genome sequence of the oilseed species Ricinus communis.</title>
        <authorList>
            <person name="Chan A.P."/>
            <person name="Crabtree J."/>
            <person name="Zhao Q."/>
            <person name="Lorenzi H."/>
            <person name="Orvis J."/>
            <person name="Puiu D."/>
            <person name="Melake-Berhan A."/>
            <person name="Jones K.M."/>
            <person name="Redman J."/>
            <person name="Chen G."/>
            <person name="Cahoon E.B."/>
            <person name="Gedil M."/>
            <person name="Stanke M."/>
            <person name="Haas B.J."/>
            <person name="Wortman J.R."/>
            <person name="Fraser-Liggett C.M."/>
            <person name="Ravel J."/>
            <person name="Rabinowicz P.D."/>
        </authorList>
    </citation>
    <scope>NUCLEOTIDE SEQUENCE [LARGE SCALE GENOMIC DNA]</scope>
    <source>
        <strain evidence="2">cv. Hale</strain>
    </source>
</reference>
<accession>B9R8K1</accession>
<dbReference type="GO" id="GO:0048367">
    <property type="term" value="P:shoot system development"/>
    <property type="evidence" value="ECO:0007669"/>
    <property type="project" value="InterPro"/>
</dbReference>
<proteinExistence type="predicted"/>
<dbReference type="PANTHER" id="PTHR33070:SF115">
    <property type="entry name" value="T23E18.15"/>
    <property type="match status" value="1"/>
</dbReference>
<dbReference type="AlphaFoldDB" id="B9R8K1"/>
<dbReference type="InParanoid" id="B9R8K1"/>
<dbReference type="PANTHER" id="PTHR33070">
    <property type="entry name" value="OS06G0725500 PROTEIN"/>
    <property type="match status" value="1"/>
</dbReference>
<dbReference type="OrthoDB" id="1701699at2759"/>
<keyword evidence="2" id="KW-1185">Reference proteome</keyword>
<dbReference type="OMA" id="FSENIHF"/>